<dbReference type="InterPro" id="IPR008757">
    <property type="entry name" value="Peptidase_M6-like_domain"/>
</dbReference>
<keyword evidence="2" id="KW-0472">Membrane</keyword>
<proteinExistence type="predicted"/>
<accession>A0A5C6SI75</accession>
<dbReference type="PANTHER" id="PTHR41775">
    <property type="entry name" value="SECRETED PROTEIN-RELATED"/>
    <property type="match status" value="1"/>
</dbReference>
<protein>
    <recommendedName>
        <fullName evidence="5">Secreted protein</fullName>
    </recommendedName>
</protein>
<dbReference type="GO" id="GO:0008233">
    <property type="term" value="F:peptidase activity"/>
    <property type="evidence" value="ECO:0007669"/>
    <property type="project" value="InterPro"/>
</dbReference>
<feature type="transmembrane region" description="Helical" evidence="2">
    <location>
        <begin position="20"/>
        <end position="41"/>
    </location>
</feature>
<sequence length="452" mass="49703">MEAQRRQCLENIKLSTSQRLYIMGAKATLLSLVLPAVASFVCQPLPKNQTQHTNQTDSLPSDSSTNSTFPSNGTSPENDTAWVPTCKLPRNDFAWQSVGHGFMTDCVSSKGIIQGYMIFVDFADAEALDGESPQSDYDFLVPDANEWFQEISFHQLQLNITAETSKFYRMPRSAESYNWDAGLTNEQHYAYVEDALDAYMNNGENLPPAKTDILYIVPTRNAAWFTRSLASSFAIFTRDNQLVSNRAITFGVDPYNSWGYKALNHETGHSMCLPDLYPLDLDFPTGEFTGGWSVMGNMGGIAPDFFAWDKWRLGWLHDEDIDCILEPGTTRHTLAPVETEGGTKAVVVAVNKTSALVAEARVAKGADEKICAPGVLLYTIDTSVATGLGPVRVLDTTPGSDSCGSEVSGWEPLNDATLSMTGTKSYEVAGWGIKVTLVGAKHDQYKIEIEYL</sequence>
<gene>
    <name evidence="3" type="ORF">FocTR4_00012326</name>
</gene>
<dbReference type="GO" id="GO:0006508">
    <property type="term" value="P:proteolysis"/>
    <property type="evidence" value="ECO:0007669"/>
    <property type="project" value="InterPro"/>
</dbReference>
<feature type="region of interest" description="Disordered" evidence="1">
    <location>
        <begin position="49"/>
        <end position="81"/>
    </location>
</feature>
<dbReference type="AlphaFoldDB" id="A0A5C6SI75"/>
<reference evidence="3 4" key="1">
    <citation type="submission" date="2019-07" db="EMBL/GenBank/DDBJ databases">
        <title>The First High-Quality Draft Genome Sequence of the Causal Agent of the Current Panama Disease Epidemic.</title>
        <authorList>
            <person name="Warmington R.J."/>
            <person name="Kay W."/>
            <person name="Jeffries A."/>
            <person name="Bebber D."/>
            <person name="Moore K."/>
            <person name="Studholme D.J."/>
        </authorList>
    </citation>
    <scope>NUCLEOTIDE SEQUENCE [LARGE SCALE GENOMIC DNA]</scope>
    <source>
        <strain evidence="3 4">TR4</strain>
    </source>
</reference>
<dbReference type="PANTHER" id="PTHR41775:SF1">
    <property type="entry name" value="PEPTIDASE M6-LIKE DOMAIN-CONTAINING PROTEIN"/>
    <property type="match status" value="1"/>
</dbReference>
<evidence type="ECO:0000256" key="1">
    <source>
        <dbReference type="SAM" id="MobiDB-lite"/>
    </source>
</evidence>
<dbReference type="EMBL" id="VMNF01000012">
    <property type="protein sequence ID" value="TXB98255.1"/>
    <property type="molecule type" value="Genomic_DNA"/>
</dbReference>
<evidence type="ECO:0000256" key="2">
    <source>
        <dbReference type="SAM" id="Phobius"/>
    </source>
</evidence>
<evidence type="ECO:0000313" key="3">
    <source>
        <dbReference type="EMBL" id="TXB98255.1"/>
    </source>
</evidence>
<dbReference type="Proteomes" id="UP000321331">
    <property type="component" value="Unassembled WGS sequence"/>
</dbReference>
<evidence type="ECO:0000313" key="4">
    <source>
        <dbReference type="Proteomes" id="UP000321331"/>
    </source>
</evidence>
<comment type="caution">
    <text evidence="3">The sequence shown here is derived from an EMBL/GenBank/DDBJ whole genome shotgun (WGS) entry which is preliminary data.</text>
</comment>
<evidence type="ECO:0008006" key="5">
    <source>
        <dbReference type="Google" id="ProtNLM"/>
    </source>
</evidence>
<name>A0A5C6SI75_FUSOC</name>
<keyword evidence="2" id="KW-1133">Transmembrane helix</keyword>
<keyword evidence="2" id="KW-0812">Transmembrane</keyword>
<organism evidence="3 4">
    <name type="scientific">Fusarium oxysporum f. sp. cubense</name>
    <dbReference type="NCBI Taxonomy" id="61366"/>
    <lineage>
        <taxon>Eukaryota</taxon>
        <taxon>Fungi</taxon>
        <taxon>Dikarya</taxon>
        <taxon>Ascomycota</taxon>
        <taxon>Pezizomycotina</taxon>
        <taxon>Sordariomycetes</taxon>
        <taxon>Hypocreomycetidae</taxon>
        <taxon>Hypocreales</taxon>
        <taxon>Nectriaceae</taxon>
        <taxon>Fusarium</taxon>
        <taxon>Fusarium oxysporum species complex</taxon>
    </lineage>
</organism>
<dbReference type="NCBIfam" id="TIGR03296">
    <property type="entry name" value="M6dom_TIGR03296"/>
    <property type="match status" value="1"/>
</dbReference>
<feature type="compositionally biased region" description="Polar residues" evidence="1">
    <location>
        <begin position="49"/>
        <end position="78"/>
    </location>
</feature>